<evidence type="ECO:0000256" key="4">
    <source>
        <dbReference type="ARBA" id="ARBA00023172"/>
    </source>
</evidence>
<dbReference type="InterPro" id="IPR011010">
    <property type="entry name" value="DNA_brk_join_enz"/>
</dbReference>
<keyword evidence="3 5" id="KW-0238">DNA-binding</keyword>
<dbReference type="PROSITE" id="PS51898">
    <property type="entry name" value="TYR_RECOMBINASE"/>
    <property type="match status" value="1"/>
</dbReference>
<dbReference type="InterPro" id="IPR013762">
    <property type="entry name" value="Integrase-like_cat_sf"/>
</dbReference>
<evidence type="ECO:0000256" key="5">
    <source>
        <dbReference type="PROSITE-ProRule" id="PRU01248"/>
    </source>
</evidence>
<dbReference type="InterPro" id="IPR002104">
    <property type="entry name" value="Integrase_catalytic"/>
</dbReference>
<keyword evidence="9" id="KW-1185">Reference proteome</keyword>
<dbReference type="InterPro" id="IPR010998">
    <property type="entry name" value="Integrase_recombinase_N"/>
</dbReference>
<dbReference type="Gene3D" id="3.30.160.60">
    <property type="entry name" value="Classic Zinc Finger"/>
    <property type="match status" value="1"/>
</dbReference>
<dbReference type="InterPro" id="IPR016177">
    <property type="entry name" value="DNA-bd_dom_sf"/>
</dbReference>
<dbReference type="Gene3D" id="1.10.150.130">
    <property type="match status" value="1"/>
</dbReference>
<name>A0ABS0E1Q8_9GAMM</name>
<organism evidence="8 9">
    <name type="scientific">Rahnella laticis</name>
    <dbReference type="NCBI Taxonomy" id="2787622"/>
    <lineage>
        <taxon>Bacteria</taxon>
        <taxon>Pseudomonadati</taxon>
        <taxon>Pseudomonadota</taxon>
        <taxon>Gammaproteobacteria</taxon>
        <taxon>Enterobacterales</taxon>
        <taxon>Yersiniaceae</taxon>
        <taxon>Rahnella</taxon>
    </lineage>
</organism>
<comment type="caution">
    <text evidence="8">The sequence shown here is derived from an EMBL/GenBank/DDBJ whole genome shotgun (WGS) entry which is preliminary data.</text>
</comment>
<feature type="domain" description="Tyr recombinase" evidence="6">
    <location>
        <begin position="188"/>
        <end position="374"/>
    </location>
</feature>
<comment type="similarity">
    <text evidence="1">Belongs to the 'phage' integrase family.</text>
</comment>
<evidence type="ECO:0000313" key="8">
    <source>
        <dbReference type="EMBL" id="MBF7978604.1"/>
    </source>
</evidence>
<dbReference type="RefSeq" id="WP_195813137.1">
    <property type="nucleotide sequence ID" value="NZ_JADOBI010000002.1"/>
</dbReference>
<dbReference type="Pfam" id="PF09003">
    <property type="entry name" value="Arm-DNA-bind_1"/>
    <property type="match status" value="1"/>
</dbReference>
<dbReference type="InterPro" id="IPR044068">
    <property type="entry name" value="CB"/>
</dbReference>
<protein>
    <submittedName>
        <fullName evidence="8">Phage integrase Arm DNA-binding domain-containing protein</fullName>
    </submittedName>
</protein>
<dbReference type="EMBL" id="JADOBI010000002">
    <property type="protein sequence ID" value="MBF7978604.1"/>
    <property type="molecule type" value="Genomic_DNA"/>
</dbReference>
<evidence type="ECO:0000259" key="6">
    <source>
        <dbReference type="PROSITE" id="PS51898"/>
    </source>
</evidence>
<dbReference type="InterPro" id="IPR015094">
    <property type="entry name" value="Integrase_lambda-typ_DNA-bd_N"/>
</dbReference>
<dbReference type="Gene3D" id="1.10.443.10">
    <property type="entry name" value="Intergrase catalytic core"/>
    <property type="match status" value="1"/>
</dbReference>
<evidence type="ECO:0000256" key="3">
    <source>
        <dbReference type="ARBA" id="ARBA00023125"/>
    </source>
</evidence>
<evidence type="ECO:0000313" key="9">
    <source>
        <dbReference type="Proteomes" id="UP000636811"/>
    </source>
</evidence>
<dbReference type="SUPFAM" id="SSF56349">
    <property type="entry name" value="DNA breaking-rejoining enzymes"/>
    <property type="match status" value="1"/>
</dbReference>
<evidence type="ECO:0000256" key="1">
    <source>
        <dbReference type="ARBA" id="ARBA00008857"/>
    </source>
</evidence>
<dbReference type="GO" id="GO:0003677">
    <property type="term" value="F:DNA binding"/>
    <property type="evidence" value="ECO:0007669"/>
    <property type="project" value="UniProtKB-KW"/>
</dbReference>
<dbReference type="PROSITE" id="PS51900">
    <property type="entry name" value="CB"/>
    <property type="match status" value="1"/>
</dbReference>
<keyword evidence="4" id="KW-0233">DNA recombination</keyword>
<evidence type="ECO:0000256" key="2">
    <source>
        <dbReference type="ARBA" id="ARBA00022908"/>
    </source>
</evidence>
<proteinExistence type="inferred from homology"/>
<evidence type="ECO:0000259" key="7">
    <source>
        <dbReference type="PROSITE" id="PS51900"/>
    </source>
</evidence>
<dbReference type="InterPro" id="IPR050090">
    <property type="entry name" value="Tyrosine_recombinase_XerCD"/>
</dbReference>
<dbReference type="SUPFAM" id="SSF54171">
    <property type="entry name" value="DNA-binding domain"/>
    <property type="match status" value="1"/>
</dbReference>
<sequence>MARPRKYNVNIPGLSCYTDARTKKVYWRYKHPVTGKFHGLGDSEKEARAIAIDANMKLNEQKMANLIRVRNDISKETNKGITANSWVDKYRKMLKEKVKNGEIKPKTATGKEPALKAFIEQCGIKPLPEIGARDIASILDIYIEQGKGRMAQMVRSVLSDLFKEAQHMGEVPVGYNPAIATRQPKAKVTRQRLSLEEWKAIYSKASEQPAYVRRGMMIAILTGQRVGDIAAMKFSDIWDDKLHVIQQKTGAKVAIPLSIRCDVLDICLRDVIAECRYVVLSKWILHHHRSLSNCERGGQLNQDTLSRGFAKARDQSGIKFDANSPPTFHEQRSLCERLYSAQGIDTQSLLGHKTSQMTEKYHDDRGKEWKEVAV</sequence>
<reference evidence="8 9" key="1">
    <citation type="submission" date="2020-11" db="EMBL/GenBank/DDBJ databases">
        <title>Taxonomic investigation of Rahnella strains.</title>
        <authorList>
            <person name="Lee S.D."/>
        </authorList>
    </citation>
    <scope>NUCLEOTIDE SEQUENCE [LARGE SCALE GENOMIC DNA]</scope>
    <source>
        <strain evidence="8 9">SAP-17</strain>
    </source>
</reference>
<dbReference type="PANTHER" id="PTHR30349:SF64">
    <property type="entry name" value="PROPHAGE INTEGRASE INTD-RELATED"/>
    <property type="match status" value="1"/>
</dbReference>
<dbReference type="Proteomes" id="UP000636811">
    <property type="component" value="Unassembled WGS sequence"/>
</dbReference>
<accession>A0ABS0E1Q8</accession>
<dbReference type="Pfam" id="PF00589">
    <property type="entry name" value="Phage_integrase"/>
    <property type="match status" value="1"/>
</dbReference>
<keyword evidence="2" id="KW-0229">DNA integration</keyword>
<dbReference type="PANTHER" id="PTHR30349">
    <property type="entry name" value="PHAGE INTEGRASE-RELATED"/>
    <property type="match status" value="1"/>
</dbReference>
<gene>
    <name evidence="8" type="ORF">IV433_04175</name>
</gene>
<feature type="domain" description="Core-binding (CB)" evidence="7">
    <location>
        <begin position="81"/>
        <end position="166"/>
    </location>
</feature>